<feature type="region of interest" description="Disordered" evidence="1">
    <location>
        <begin position="1"/>
        <end position="35"/>
    </location>
</feature>
<feature type="compositionally biased region" description="Basic and acidic residues" evidence="1">
    <location>
        <begin position="270"/>
        <end position="282"/>
    </location>
</feature>
<dbReference type="Proteomes" id="UP000250235">
    <property type="component" value="Unassembled WGS sequence"/>
</dbReference>
<proteinExistence type="predicted"/>
<accession>A0A2Z7CVE7</accession>
<evidence type="ECO:0000256" key="1">
    <source>
        <dbReference type="SAM" id="MobiDB-lite"/>
    </source>
</evidence>
<evidence type="ECO:0000313" key="2">
    <source>
        <dbReference type="EMBL" id="KZV49957.1"/>
    </source>
</evidence>
<reference evidence="2 3" key="1">
    <citation type="journal article" date="2015" name="Proc. Natl. Acad. Sci. U.S.A.">
        <title>The resurrection genome of Boea hygrometrica: A blueprint for survival of dehydration.</title>
        <authorList>
            <person name="Xiao L."/>
            <person name="Yang G."/>
            <person name="Zhang L."/>
            <person name="Yang X."/>
            <person name="Zhao S."/>
            <person name="Ji Z."/>
            <person name="Zhou Q."/>
            <person name="Hu M."/>
            <person name="Wang Y."/>
            <person name="Chen M."/>
            <person name="Xu Y."/>
            <person name="Jin H."/>
            <person name="Xiao X."/>
            <person name="Hu G."/>
            <person name="Bao F."/>
            <person name="Hu Y."/>
            <person name="Wan P."/>
            <person name="Li L."/>
            <person name="Deng X."/>
            <person name="Kuang T."/>
            <person name="Xiang C."/>
            <person name="Zhu J.K."/>
            <person name="Oliver M.J."/>
            <person name="He Y."/>
        </authorList>
    </citation>
    <scope>NUCLEOTIDE SEQUENCE [LARGE SCALE GENOMIC DNA]</scope>
    <source>
        <strain evidence="3">cv. XS01</strain>
    </source>
</reference>
<protein>
    <submittedName>
        <fullName evidence="2">Uncharacterized protein</fullName>
    </submittedName>
</protein>
<feature type="region of interest" description="Disordered" evidence="1">
    <location>
        <begin position="174"/>
        <end position="282"/>
    </location>
</feature>
<name>A0A2Z7CVE7_9LAMI</name>
<sequence length="282" mass="30616">MGCPGQARTKPRRKISRRNEAGYVAGQRPHGGGRRHHVVCGAWPHACRIVRGAWRWLRQPVAQRFSPDRPPEAHDCATNFATALATAGLHRAKDCAASSSQRPISMREAAPSIRPPCATSAHDIARPARSRAMVSAAACSGRQAKTNFVVQSEIRELDAIQATIVLKDPSLGSETTVGETVADPDPVSRRRSGSAWLRPVSRGNRHFTEGGGRLRLIRSTTGSKVPSSACTRRPDEISTDGNFSKSWPEQIPARGGGGGDGGGRRRRLWERREAAERESSRV</sequence>
<evidence type="ECO:0000313" key="3">
    <source>
        <dbReference type="Proteomes" id="UP000250235"/>
    </source>
</evidence>
<dbReference type="EMBL" id="KQ992604">
    <property type="protein sequence ID" value="KZV49957.1"/>
    <property type="molecule type" value="Genomic_DNA"/>
</dbReference>
<dbReference type="AlphaFoldDB" id="A0A2Z7CVE7"/>
<keyword evidence="3" id="KW-1185">Reference proteome</keyword>
<feature type="compositionally biased region" description="Polar residues" evidence="1">
    <location>
        <begin position="218"/>
        <end position="230"/>
    </location>
</feature>
<gene>
    <name evidence="2" type="ORF">F511_04265</name>
</gene>
<organism evidence="2 3">
    <name type="scientific">Dorcoceras hygrometricum</name>
    <dbReference type="NCBI Taxonomy" id="472368"/>
    <lineage>
        <taxon>Eukaryota</taxon>
        <taxon>Viridiplantae</taxon>
        <taxon>Streptophyta</taxon>
        <taxon>Embryophyta</taxon>
        <taxon>Tracheophyta</taxon>
        <taxon>Spermatophyta</taxon>
        <taxon>Magnoliopsida</taxon>
        <taxon>eudicotyledons</taxon>
        <taxon>Gunneridae</taxon>
        <taxon>Pentapetalae</taxon>
        <taxon>asterids</taxon>
        <taxon>lamiids</taxon>
        <taxon>Lamiales</taxon>
        <taxon>Gesneriaceae</taxon>
        <taxon>Didymocarpoideae</taxon>
        <taxon>Trichosporeae</taxon>
        <taxon>Loxocarpinae</taxon>
        <taxon>Dorcoceras</taxon>
    </lineage>
</organism>